<evidence type="ECO:0008006" key="3">
    <source>
        <dbReference type="Google" id="ProtNLM"/>
    </source>
</evidence>
<dbReference type="RefSeq" id="WP_378217340.1">
    <property type="nucleotide sequence ID" value="NZ_JBHRTK010000001.1"/>
</dbReference>
<proteinExistence type="predicted"/>
<evidence type="ECO:0000313" key="2">
    <source>
        <dbReference type="Proteomes" id="UP001595583"/>
    </source>
</evidence>
<sequence length="88" mass="10258">MSEAVTTTDHDKIRRWVEEREGRPAVVRTSGSGGLLRIDFGEPEENLEELSWDEFFEIFDDNDLAFLHQNRTSDGNTSRFHKFVERGK</sequence>
<accession>A0ABV7K7W9</accession>
<keyword evidence="2" id="KW-1185">Reference proteome</keyword>
<gene>
    <name evidence="1" type="ORF">ACFOHJ_00270</name>
</gene>
<dbReference type="EMBL" id="JBHRTK010000001">
    <property type="protein sequence ID" value="MFC3204653.1"/>
    <property type="molecule type" value="Genomic_DNA"/>
</dbReference>
<name>A0ABV7K7W9_9HYPH</name>
<dbReference type="Proteomes" id="UP001595583">
    <property type="component" value="Unassembled WGS sequence"/>
</dbReference>
<reference evidence="2" key="1">
    <citation type="journal article" date="2019" name="Int. J. Syst. Evol. Microbiol.">
        <title>The Global Catalogue of Microorganisms (GCM) 10K type strain sequencing project: providing services to taxonomists for standard genome sequencing and annotation.</title>
        <authorList>
            <consortium name="The Broad Institute Genomics Platform"/>
            <consortium name="The Broad Institute Genome Sequencing Center for Infectious Disease"/>
            <person name="Wu L."/>
            <person name="Ma J."/>
        </authorList>
    </citation>
    <scope>NUCLEOTIDE SEQUENCE [LARGE SCALE GENOMIC DNA]</scope>
    <source>
        <strain evidence="2">KCTC 52165</strain>
    </source>
</reference>
<evidence type="ECO:0000313" key="1">
    <source>
        <dbReference type="EMBL" id="MFC3204653.1"/>
    </source>
</evidence>
<organism evidence="1 2">
    <name type="scientific">Aquamicrobium soli</name>
    <dbReference type="NCBI Taxonomy" id="1811518"/>
    <lineage>
        <taxon>Bacteria</taxon>
        <taxon>Pseudomonadati</taxon>
        <taxon>Pseudomonadota</taxon>
        <taxon>Alphaproteobacteria</taxon>
        <taxon>Hyphomicrobiales</taxon>
        <taxon>Phyllobacteriaceae</taxon>
        <taxon>Aquamicrobium</taxon>
    </lineage>
</organism>
<protein>
    <recommendedName>
        <fullName evidence="3">1,4-alpha-glucan branching enzyme</fullName>
    </recommendedName>
</protein>
<comment type="caution">
    <text evidence="1">The sequence shown here is derived from an EMBL/GenBank/DDBJ whole genome shotgun (WGS) entry which is preliminary data.</text>
</comment>